<dbReference type="OrthoDB" id="2686745at2759"/>
<feature type="compositionally biased region" description="Basic and acidic residues" evidence="1">
    <location>
        <begin position="151"/>
        <end position="175"/>
    </location>
</feature>
<proteinExistence type="predicted"/>
<organism evidence="2 3">
    <name type="scientific">Hypholoma sublateritium (strain FD-334 SS-4)</name>
    <dbReference type="NCBI Taxonomy" id="945553"/>
    <lineage>
        <taxon>Eukaryota</taxon>
        <taxon>Fungi</taxon>
        <taxon>Dikarya</taxon>
        <taxon>Basidiomycota</taxon>
        <taxon>Agaricomycotina</taxon>
        <taxon>Agaricomycetes</taxon>
        <taxon>Agaricomycetidae</taxon>
        <taxon>Agaricales</taxon>
        <taxon>Agaricineae</taxon>
        <taxon>Strophariaceae</taxon>
        <taxon>Hypholoma</taxon>
    </lineage>
</organism>
<reference evidence="3" key="1">
    <citation type="submission" date="2014-04" db="EMBL/GenBank/DDBJ databases">
        <title>Evolutionary Origins and Diversification of the Mycorrhizal Mutualists.</title>
        <authorList>
            <consortium name="DOE Joint Genome Institute"/>
            <consortium name="Mycorrhizal Genomics Consortium"/>
            <person name="Kohler A."/>
            <person name="Kuo A."/>
            <person name="Nagy L.G."/>
            <person name="Floudas D."/>
            <person name="Copeland A."/>
            <person name="Barry K.W."/>
            <person name="Cichocki N."/>
            <person name="Veneault-Fourrey C."/>
            <person name="LaButti K."/>
            <person name="Lindquist E.A."/>
            <person name="Lipzen A."/>
            <person name="Lundell T."/>
            <person name="Morin E."/>
            <person name="Murat C."/>
            <person name="Riley R."/>
            <person name="Ohm R."/>
            <person name="Sun H."/>
            <person name="Tunlid A."/>
            <person name="Henrissat B."/>
            <person name="Grigoriev I.V."/>
            <person name="Hibbett D.S."/>
            <person name="Martin F."/>
        </authorList>
    </citation>
    <scope>NUCLEOTIDE SEQUENCE [LARGE SCALE GENOMIC DNA]</scope>
    <source>
        <strain evidence="3">FD-334 SS-4</strain>
    </source>
</reference>
<dbReference type="Proteomes" id="UP000054270">
    <property type="component" value="Unassembled WGS sequence"/>
</dbReference>
<evidence type="ECO:0000313" key="2">
    <source>
        <dbReference type="EMBL" id="KJA13198.1"/>
    </source>
</evidence>
<dbReference type="EMBL" id="KN817771">
    <property type="protein sequence ID" value="KJA13198.1"/>
    <property type="molecule type" value="Genomic_DNA"/>
</dbReference>
<feature type="compositionally biased region" description="Basic and acidic residues" evidence="1">
    <location>
        <begin position="259"/>
        <end position="272"/>
    </location>
</feature>
<feature type="compositionally biased region" description="Low complexity" evidence="1">
    <location>
        <begin position="74"/>
        <end position="88"/>
    </location>
</feature>
<dbReference type="STRING" id="945553.A0A0D2LQZ1"/>
<gene>
    <name evidence="2" type="ORF">HYPSUDRAFT_60039</name>
</gene>
<sequence length="284" mass="31556">MSDKRTSSFSWEIPPFYEANDVSPHPTLPILLAQTELIIQQPQQLLATQEIGPRSTPLADRHQRARVRFTPNKARVSAPPSASVSREATPGHSTRDQDGFAAPSRSGSAAPDHCHGDSDDGTSSRGGSAAPPDRSRTKRNSNSRAGSAALTDRDRARRDSDAYELIPKPEGEAGRPKRGGYNLQKTLGWPTNDYLRFKLFIKKAVEDHLEPSETFSDQSHESLCTVQALAAEAFPILADYVDWWPATDFIRVELHYTRSRAKDKSKTEDATLGKKIRQQRNRNP</sequence>
<feature type="region of interest" description="Disordered" evidence="1">
    <location>
        <begin position="259"/>
        <end position="284"/>
    </location>
</feature>
<protein>
    <submittedName>
        <fullName evidence="2">Uncharacterized protein</fullName>
    </submittedName>
</protein>
<evidence type="ECO:0000313" key="3">
    <source>
        <dbReference type="Proteomes" id="UP000054270"/>
    </source>
</evidence>
<keyword evidence="3" id="KW-1185">Reference proteome</keyword>
<feature type="compositionally biased region" description="Basic residues" evidence="1">
    <location>
        <begin position="274"/>
        <end position="284"/>
    </location>
</feature>
<evidence type="ECO:0000256" key="1">
    <source>
        <dbReference type="SAM" id="MobiDB-lite"/>
    </source>
</evidence>
<accession>A0A0D2LQZ1</accession>
<dbReference type="OMA" id="PTNDYLR"/>
<dbReference type="AlphaFoldDB" id="A0A0D2LQZ1"/>
<feature type="region of interest" description="Disordered" evidence="1">
    <location>
        <begin position="48"/>
        <end position="182"/>
    </location>
</feature>
<name>A0A0D2LQZ1_HYPSF</name>